<feature type="transmembrane region" description="Helical" evidence="5">
    <location>
        <begin position="12"/>
        <end position="29"/>
    </location>
</feature>
<dbReference type="AlphaFoldDB" id="A0A1F6P9F4"/>
<dbReference type="STRING" id="1798705.A2563_03985"/>
<feature type="transmembrane region" description="Helical" evidence="5">
    <location>
        <begin position="225"/>
        <end position="241"/>
    </location>
</feature>
<feature type="transmembrane region" description="Helical" evidence="5">
    <location>
        <begin position="383"/>
        <end position="403"/>
    </location>
</feature>
<evidence type="ECO:0000256" key="4">
    <source>
        <dbReference type="ARBA" id="ARBA00023136"/>
    </source>
</evidence>
<feature type="transmembrane region" description="Helical" evidence="5">
    <location>
        <begin position="108"/>
        <end position="127"/>
    </location>
</feature>
<feature type="transmembrane region" description="Helical" evidence="5">
    <location>
        <begin position="160"/>
        <end position="180"/>
    </location>
</feature>
<dbReference type="EMBL" id="MFRA01000005">
    <property type="protein sequence ID" value="OGH92801.1"/>
    <property type="molecule type" value="Genomic_DNA"/>
</dbReference>
<comment type="subcellular location">
    <subcellularLocation>
        <location evidence="1">Membrane</location>
        <topology evidence="1">Multi-pass membrane protein</topology>
    </subcellularLocation>
</comment>
<dbReference type="GO" id="GO:0016020">
    <property type="term" value="C:membrane"/>
    <property type="evidence" value="ECO:0007669"/>
    <property type="project" value="UniProtKB-SubCell"/>
</dbReference>
<protein>
    <recommendedName>
        <fullName evidence="6">O-antigen ligase-related domain-containing protein</fullName>
    </recommendedName>
</protein>
<organism evidence="7 8">
    <name type="scientific">Candidatus Magasanikbacteria bacterium RIFOXYD1_FULL_40_23</name>
    <dbReference type="NCBI Taxonomy" id="1798705"/>
    <lineage>
        <taxon>Bacteria</taxon>
        <taxon>Candidatus Magasanikiibacteriota</taxon>
    </lineage>
</organism>
<evidence type="ECO:0000256" key="5">
    <source>
        <dbReference type="SAM" id="Phobius"/>
    </source>
</evidence>
<name>A0A1F6P9F4_9BACT</name>
<feature type="transmembrane region" description="Helical" evidence="5">
    <location>
        <begin position="433"/>
        <end position="452"/>
    </location>
</feature>
<dbReference type="InterPro" id="IPR051533">
    <property type="entry name" value="WaaL-like"/>
</dbReference>
<feature type="transmembrane region" description="Helical" evidence="5">
    <location>
        <begin position="271"/>
        <end position="288"/>
    </location>
</feature>
<evidence type="ECO:0000256" key="1">
    <source>
        <dbReference type="ARBA" id="ARBA00004141"/>
    </source>
</evidence>
<reference evidence="7 8" key="1">
    <citation type="journal article" date="2016" name="Nat. Commun.">
        <title>Thousands of microbial genomes shed light on interconnected biogeochemical processes in an aquifer system.</title>
        <authorList>
            <person name="Anantharaman K."/>
            <person name="Brown C.T."/>
            <person name="Hug L.A."/>
            <person name="Sharon I."/>
            <person name="Castelle C.J."/>
            <person name="Probst A.J."/>
            <person name="Thomas B.C."/>
            <person name="Singh A."/>
            <person name="Wilkins M.J."/>
            <person name="Karaoz U."/>
            <person name="Brodie E.L."/>
            <person name="Williams K.H."/>
            <person name="Hubbard S.S."/>
            <person name="Banfield J.F."/>
        </authorList>
    </citation>
    <scope>NUCLEOTIDE SEQUENCE [LARGE SCALE GENOMIC DNA]</scope>
</reference>
<dbReference type="Proteomes" id="UP000176634">
    <property type="component" value="Unassembled WGS sequence"/>
</dbReference>
<keyword evidence="3 5" id="KW-1133">Transmembrane helix</keyword>
<dbReference type="Pfam" id="PF04932">
    <property type="entry name" value="Wzy_C"/>
    <property type="match status" value="1"/>
</dbReference>
<keyword evidence="4 5" id="KW-0472">Membrane</keyword>
<evidence type="ECO:0000256" key="3">
    <source>
        <dbReference type="ARBA" id="ARBA00022989"/>
    </source>
</evidence>
<gene>
    <name evidence="7" type="ORF">A2563_03985</name>
</gene>
<sequence>MEKQNRGLILQEVQHVLALLFLFLLPWQTRYIWKYGQLNGGYWEYGTGSLYVTEILLWVILVLFFVNNFLKKEVWVGLFKNKNVFSLVFAGFLAVVGASVMLSENFGISYNYIFRILEGMAIMTVLFRSGQSVILNGVKDPLNTNERDSSVAFLPQNDRYVVAIWLGAVGQGALAIYQFLTQHVFASKWLGMAAQESYNLGPSVIQFADQRWLRAYGSFGSPNSLGIYLAVLFVLGFILYFKTQIPRYKILISVGQLFILSGLLLSFSRGAWLAALVGLASLFIVLFFKQKDFLRDFIKQIVFALGVAIFWIIIFYPVFNARFNLQNRLEATSVSERKGQYSESLSFIKLNPIFGVGPGVYTFALAKKYPDLASWQLQPIHNIYLLILVEMGIFGMLAIFLSVASIARLILKNNLIYAPVLTALFASGMLDHWLASLFTGMVFWWVVLGLGLKKNP</sequence>
<feature type="domain" description="O-antigen ligase-related" evidence="6">
    <location>
        <begin position="257"/>
        <end position="399"/>
    </location>
</feature>
<feature type="transmembrane region" description="Helical" evidence="5">
    <location>
        <begin position="82"/>
        <end position="102"/>
    </location>
</feature>
<comment type="caution">
    <text evidence="7">The sequence shown here is derived from an EMBL/GenBank/DDBJ whole genome shotgun (WGS) entry which is preliminary data.</text>
</comment>
<dbReference type="InterPro" id="IPR007016">
    <property type="entry name" value="O-antigen_ligase-rel_domated"/>
</dbReference>
<keyword evidence="2 5" id="KW-0812">Transmembrane</keyword>
<evidence type="ECO:0000313" key="8">
    <source>
        <dbReference type="Proteomes" id="UP000176634"/>
    </source>
</evidence>
<feature type="transmembrane region" description="Helical" evidence="5">
    <location>
        <begin position="49"/>
        <end position="70"/>
    </location>
</feature>
<dbReference type="PANTHER" id="PTHR37422">
    <property type="entry name" value="TEICHURONIC ACID BIOSYNTHESIS PROTEIN TUAE"/>
    <property type="match status" value="1"/>
</dbReference>
<evidence type="ECO:0000313" key="7">
    <source>
        <dbReference type="EMBL" id="OGH92801.1"/>
    </source>
</evidence>
<proteinExistence type="predicted"/>
<dbReference type="PANTHER" id="PTHR37422:SF23">
    <property type="entry name" value="TEICHURONIC ACID BIOSYNTHESIS PROTEIN TUAE"/>
    <property type="match status" value="1"/>
</dbReference>
<evidence type="ECO:0000259" key="6">
    <source>
        <dbReference type="Pfam" id="PF04932"/>
    </source>
</evidence>
<feature type="transmembrane region" description="Helical" evidence="5">
    <location>
        <begin position="300"/>
        <end position="319"/>
    </location>
</feature>
<accession>A0A1F6P9F4</accession>
<feature type="transmembrane region" description="Helical" evidence="5">
    <location>
        <begin position="248"/>
        <end position="265"/>
    </location>
</feature>
<evidence type="ECO:0000256" key="2">
    <source>
        <dbReference type="ARBA" id="ARBA00022692"/>
    </source>
</evidence>